<dbReference type="Proteomes" id="UP001231197">
    <property type="component" value="Unassembled WGS sequence"/>
</dbReference>
<evidence type="ECO:0000256" key="1">
    <source>
        <dbReference type="ARBA" id="ARBA00001913"/>
    </source>
</evidence>
<dbReference type="RefSeq" id="WP_290207188.1">
    <property type="nucleotide sequence ID" value="NZ_JASDDK010000004.1"/>
</dbReference>
<dbReference type="InterPro" id="IPR011013">
    <property type="entry name" value="Gal_mutarotase_sf_dom"/>
</dbReference>
<dbReference type="SUPFAM" id="SSF74650">
    <property type="entry name" value="Galactose mutarotase-like"/>
    <property type="match status" value="1"/>
</dbReference>
<evidence type="ECO:0000256" key="2">
    <source>
        <dbReference type="ARBA" id="ARBA00011245"/>
    </source>
</evidence>
<sequence>MSKICTINDKGNINGMTTIFMENEFLKIGILAGRGSDIFQFEYKPVGIDLMLRLNKDIINPNQVFSQIRNTGTQFEDYYYGGWQEILPNSAPINYRGAELGQHGEVSLIPWEYEILNTSDDEVSVKLWTRPLRFPILIEKILTLKKGSSELFIDETLTNESETFLHLMWGHHIAFGLPFLSEGATIDTSATKFFAEEAMPENRLFKPGEIQDWPLVKDLQNNKIDAQNILKSDAHKFSDLAYLSQFKDEAFYTIKTDLMSFSMNWDKAIFKSLWYWQERFAVQDSPWWGKTYAVALEPWTSNWIANPSLDLMESDWLKLKPRQVIKTSLTTNCSH</sequence>
<dbReference type="InterPro" id="IPR014718">
    <property type="entry name" value="GH-type_carb-bd"/>
</dbReference>
<dbReference type="Gene3D" id="2.70.98.10">
    <property type="match status" value="1"/>
</dbReference>
<name>A0ABT7ZWZ5_9FLAO</name>
<dbReference type="InterPro" id="IPR027839">
    <property type="entry name" value="DUF4432"/>
</dbReference>
<dbReference type="Pfam" id="PF14486">
    <property type="entry name" value="DUF4432"/>
    <property type="match status" value="1"/>
</dbReference>
<comment type="caution">
    <text evidence="4">The sequence shown here is derived from an EMBL/GenBank/DDBJ whole genome shotgun (WGS) entry which is preliminary data.</text>
</comment>
<evidence type="ECO:0000256" key="3">
    <source>
        <dbReference type="ARBA" id="ARBA00022837"/>
    </source>
</evidence>
<organism evidence="4 5">
    <name type="scientific">Winogradskyella bathintestinalis</name>
    <dbReference type="NCBI Taxonomy" id="3035208"/>
    <lineage>
        <taxon>Bacteria</taxon>
        <taxon>Pseudomonadati</taxon>
        <taxon>Bacteroidota</taxon>
        <taxon>Flavobacteriia</taxon>
        <taxon>Flavobacteriales</taxon>
        <taxon>Flavobacteriaceae</taxon>
        <taxon>Winogradskyella</taxon>
    </lineage>
</organism>
<keyword evidence="5" id="KW-1185">Reference proteome</keyword>
<proteinExistence type="predicted"/>
<comment type="subunit">
    <text evidence="2">Monomer.</text>
</comment>
<gene>
    <name evidence="4" type="ORF">QMA06_12420</name>
</gene>
<accession>A0ABT7ZWZ5</accession>
<dbReference type="EMBL" id="JASDDK010000004">
    <property type="protein sequence ID" value="MDN3493527.1"/>
    <property type="molecule type" value="Genomic_DNA"/>
</dbReference>
<evidence type="ECO:0000313" key="5">
    <source>
        <dbReference type="Proteomes" id="UP001231197"/>
    </source>
</evidence>
<reference evidence="4 5" key="1">
    <citation type="journal article" date="2023" name="Int. J. Syst. Evol. Microbiol.">
        <title>Winogradskyella bathintestinalis sp. nov., isolated from the intestine of the deep-sea loosejaw dragonfish, Malacosteus niger.</title>
        <authorList>
            <person name="Uniacke-Lowe S."/>
            <person name="Johnson C.N."/>
            <person name="Stanton C."/>
            <person name="Hill C."/>
            <person name="Ross P."/>
        </authorList>
    </citation>
    <scope>NUCLEOTIDE SEQUENCE [LARGE SCALE GENOMIC DNA]</scope>
    <source>
        <strain evidence="4 5">APC 3343</strain>
    </source>
</reference>
<protein>
    <submittedName>
        <fullName evidence="4">DUF4432 family protein</fullName>
    </submittedName>
</protein>
<evidence type="ECO:0000313" key="4">
    <source>
        <dbReference type="EMBL" id="MDN3493527.1"/>
    </source>
</evidence>
<keyword evidence="3" id="KW-0106">Calcium</keyword>
<comment type="cofactor">
    <cofactor evidence="1">
        <name>Ca(2+)</name>
        <dbReference type="ChEBI" id="CHEBI:29108"/>
    </cofactor>
</comment>